<dbReference type="InterPro" id="IPR009045">
    <property type="entry name" value="Zn_M74/Hedgehog-like"/>
</dbReference>
<organism evidence="13 14">
    <name type="scientific">Sphingomonas glacialis</name>
    <dbReference type="NCBI Taxonomy" id="658225"/>
    <lineage>
        <taxon>Bacteria</taxon>
        <taxon>Pseudomonadati</taxon>
        <taxon>Pseudomonadota</taxon>
        <taxon>Alphaproteobacteria</taxon>
        <taxon>Sphingomonadales</taxon>
        <taxon>Sphingomonadaceae</taxon>
        <taxon>Sphingomonas</taxon>
    </lineage>
</organism>
<evidence type="ECO:0000313" key="13">
    <source>
        <dbReference type="EMBL" id="GHH10665.1"/>
    </source>
</evidence>
<comment type="cofactor">
    <cofactor evidence="1">
        <name>Zn(2+)</name>
        <dbReference type="ChEBI" id="CHEBI:29105"/>
    </cofactor>
</comment>
<keyword evidence="7" id="KW-0862">Zinc</keyword>
<protein>
    <recommendedName>
        <fullName evidence="11">Murein endopeptidase K</fullName>
    </recommendedName>
</protein>
<dbReference type="Gene3D" id="3.30.1380.10">
    <property type="match status" value="1"/>
</dbReference>
<keyword evidence="9" id="KW-0961">Cell wall biogenesis/degradation</keyword>
<evidence type="ECO:0000313" key="14">
    <source>
        <dbReference type="Proteomes" id="UP000652430"/>
    </source>
</evidence>
<keyword evidence="12" id="KW-0812">Transmembrane</keyword>
<dbReference type="EMBL" id="BNAQ01000001">
    <property type="protein sequence ID" value="GHH10665.1"/>
    <property type="molecule type" value="Genomic_DNA"/>
</dbReference>
<evidence type="ECO:0000256" key="10">
    <source>
        <dbReference type="ARBA" id="ARBA00093448"/>
    </source>
</evidence>
<comment type="similarity">
    <text evidence="10">Belongs to the peptidase M15 family.</text>
</comment>
<dbReference type="SUPFAM" id="SSF55166">
    <property type="entry name" value="Hedgehog/DD-peptidase"/>
    <property type="match status" value="1"/>
</dbReference>
<feature type="transmembrane region" description="Helical" evidence="12">
    <location>
        <begin position="67"/>
        <end position="88"/>
    </location>
</feature>
<reference evidence="14" key="1">
    <citation type="journal article" date="2019" name="Int. J. Syst. Evol. Microbiol.">
        <title>The Global Catalogue of Microorganisms (GCM) 10K type strain sequencing project: providing services to taxonomists for standard genome sequencing and annotation.</title>
        <authorList>
            <consortium name="The Broad Institute Genomics Platform"/>
            <consortium name="The Broad Institute Genome Sequencing Center for Infectious Disease"/>
            <person name="Wu L."/>
            <person name="Ma J."/>
        </authorList>
    </citation>
    <scope>NUCLEOTIDE SEQUENCE [LARGE SCALE GENOMIC DNA]</scope>
    <source>
        <strain evidence="14">CGMCC 1.8957</strain>
    </source>
</reference>
<keyword evidence="5" id="KW-0732">Signal</keyword>
<evidence type="ECO:0000256" key="9">
    <source>
        <dbReference type="ARBA" id="ARBA00023316"/>
    </source>
</evidence>
<evidence type="ECO:0000256" key="6">
    <source>
        <dbReference type="ARBA" id="ARBA00022801"/>
    </source>
</evidence>
<evidence type="ECO:0000256" key="7">
    <source>
        <dbReference type="ARBA" id="ARBA00022833"/>
    </source>
</evidence>
<comment type="pathway">
    <text evidence="2">Cell wall biogenesis; cell wall polysaccharide biosynthesis.</text>
</comment>
<keyword evidence="8" id="KW-0482">Metalloprotease</keyword>
<dbReference type="InterPro" id="IPR010275">
    <property type="entry name" value="MepK"/>
</dbReference>
<evidence type="ECO:0000256" key="5">
    <source>
        <dbReference type="ARBA" id="ARBA00022729"/>
    </source>
</evidence>
<evidence type="ECO:0000256" key="8">
    <source>
        <dbReference type="ARBA" id="ARBA00023049"/>
    </source>
</evidence>
<accession>A0ABQ3LK66</accession>
<evidence type="ECO:0000256" key="11">
    <source>
        <dbReference type="ARBA" id="ARBA00093666"/>
    </source>
</evidence>
<comment type="caution">
    <text evidence="13">The sequence shown here is derived from an EMBL/GenBank/DDBJ whole genome shotgun (WGS) entry which is preliminary data.</text>
</comment>
<evidence type="ECO:0000256" key="4">
    <source>
        <dbReference type="ARBA" id="ARBA00022723"/>
    </source>
</evidence>
<keyword evidence="12" id="KW-0472">Membrane</keyword>
<sequence length="241" mass="25556">MVAADAAFVPGAAAAISPKEAIARQAVPATIFRITLGSYIFTMQTTTCDTLVSDTLREPEMKLSRRGLIGGVLAGGVALAFPLPAVAIGTEWRLAIRNVHTGESVDALFARNGSFVPQGLAELNHGLRDWRTGQATAMDRRLLALLVRLRDKLELGGRTKIDLISGYRSPATNASLRARGGSHTGVASQSQHMLGKATDIKVAGVRLDRLHGAALALGGGGVGFYPRDGFVHVDTGRVRHW</sequence>
<proteinExistence type="inferred from homology"/>
<evidence type="ECO:0000256" key="12">
    <source>
        <dbReference type="SAM" id="Phobius"/>
    </source>
</evidence>
<evidence type="ECO:0000256" key="3">
    <source>
        <dbReference type="ARBA" id="ARBA00022670"/>
    </source>
</evidence>
<keyword evidence="6" id="KW-0378">Hydrolase</keyword>
<dbReference type="PANTHER" id="PTHR37425:SF1">
    <property type="entry name" value="OUTER MEMBRANE PROTEIN"/>
    <property type="match status" value="1"/>
</dbReference>
<evidence type="ECO:0000256" key="2">
    <source>
        <dbReference type="ARBA" id="ARBA00004776"/>
    </source>
</evidence>
<name>A0ABQ3LK66_9SPHN</name>
<dbReference type="PANTHER" id="PTHR37425">
    <property type="match status" value="1"/>
</dbReference>
<keyword evidence="14" id="KW-1185">Reference proteome</keyword>
<evidence type="ECO:0000256" key="1">
    <source>
        <dbReference type="ARBA" id="ARBA00001947"/>
    </source>
</evidence>
<dbReference type="Proteomes" id="UP000652430">
    <property type="component" value="Unassembled WGS sequence"/>
</dbReference>
<gene>
    <name evidence="13" type="ORF">GCM10008023_08790</name>
</gene>
<dbReference type="Pfam" id="PF05951">
    <property type="entry name" value="Peptidase_M15_2"/>
    <property type="match status" value="1"/>
</dbReference>
<keyword evidence="3" id="KW-0645">Protease</keyword>
<keyword evidence="4" id="KW-0479">Metal-binding</keyword>
<keyword evidence="12" id="KW-1133">Transmembrane helix</keyword>